<comment type="subcellular location">
    <subcellularLocation>
        <location evidence="1">Membrane</location>
        <topology evidence="1">Multi-pass membrane protein</topology>
    </subcellularLocation>
</comment>
<evidence type="ECO:0000313" key="9">
    <source>
        <dbReference type="Proteomes" id="UP001610334"/>
    </source>
</evidence>
<keyword evidence="4 6" id="KW-0472">Membrane</keyword>
<reference evidence="8 9" key="1">
    <citation type="submission" date="2024-07" db="EMBL/GenBank/DDBJ databases">
        <title>Section-level genome sequencing and comparative genomics of Aspergillus sections Usti and Cavernicolus.</title>
        <authorList>
            <consortium name="Lawrence Berkeley National Laboratory"/>
            <person name="Nybo J.L."/>
            <person name="Vesth T.C."/>
            <person name="Theobald S."/>
            <person name="Frisvad J.C."/>
            <person name="Larsen T.O."/>
            <person name="Kjaerboelling I."/>
            <person name="Rothschild-Mancinelli K."/>
            <person name="Lyhne E.K."/>
            <person name="Kogle M.E."/>
            <person name="Barry K."/>
            <person name="Clum A."/>
            <person name="Na H."/>
            <person name="Ledsgaard L."/>
            <person name="Lin J."/>
            <person name="Lipzen A."/>
            <person name="Kuo A."/>
            <person name="Riley R."/>
            <person name="Mondo S."/>
            <person name="Labutti K."/>
            <person name="Haridas S."/>
            <person name="Pangalinan J."/>
            <person name="Salamov A.A."/>
            <person name="Simmons B.A."/>
            <person name="Magnuson J.K."/>
            <person name="Chen J."/>
            <person name="Drula E."/>
            <person name="Henrissat B."/>
            <person name="Wiebenga A."/>
            <person name="Lubbers R.J."/>
            <person name="Gomes A.C."/>
            <person name="Makela M.R."/>
            <person name="Stajich J."/>
            <person name="Grigoriev I.V."/>
            <person name="Mortensen U.H."/>
            <person name="De Vries R.P."/>
            <person name="Baker S.E."/>
            <person name="Andersen M.R."/>
        </authorList>
    </citation>
    <scope>NUCLEOTIDE SEQUENCE [LARGE SCALE GENOMIC DNA]</scope>
    <source>
        <strain evidence="8 9">CBS 588.65</strain>
    </source>
</reference>
<feature type="transmembrane region" description="Helical" evidence="6">
    <location>
        <begin position="92"/>
        <end position="110"/>
    </location>
</feature>
<evidence type="ECO:0000256" key="2">
    <source>
        <dbReference type="ARBA" id="ARBA00022692"/>
    </source>
</evidence>
<dbReference type="InterPro" id="IPR049326">
    <property type="entry name" value="Rhodopsin_dom_fungi"/>
</dbReference>
<evidence type="ECO:0000256" key="5">
    <source>
        <dbReference type="ARBA" id="ARBA00038359"/>
    </source>
</evidence>
<dbReference type="PANTHER" id="PTHR33048">
    <property type="entry name" value="PTH11-LIKE INTEGRAL MEMBRANE PROTEIN (AFU_ORTHOLOGUE AFUA_5G11245)"/>
    <property type="match status" value="1"/>
</dbReference>
<comment type="similarity">
    <text evidence="5">Belongs to the SAT4 family.</text>
</comment>
<keyword evidence="2 6" id="KW-0812">Transmembrane</keyword>
<feature type="transmembrane region" description="Helical" evidence="6">
    <location>
        <begin position="54"/>
        <end position="80"/>
    </location>
</feature>
<evidence type="ECO:0000256" key="1">
    <source>
        <dbReference type="ARBA" id="ARBA00004141"/>
    </source>
</evidence>
<evidence type="ECO:0000256" key="3">
    <source>
        <dbReference type="ARBA" id="ARBA00022989"/>
    </source>
</evidence>
<keyword evidence="9" id="KW-1185">Reference proteome</keyword>
<name>A0ABR4GXQ5_9EURO</name>
<gene>
    <name evidence="8" type="ORF">BJX63DRAFT_410781</name>
</gene>
<dbReference type="Proteomes" id="UP001610334">
    <property type="component" value="Unassembled WGS sequence"/>
</dbReference>
<evidence type="ECO:0000256" key="4">
    <source>
        <dbReference type="ARBA" id="ARBA00023136"/>
    </source>
</evidence>
<feature type="domain" description="Rhodopsin" evidence="7">
    <location>
        <begin position="1"/>
        <end position="102"/>
    </location>
</feature>
<keyword evidence="3 6" id="KW-1133">Transmembrane helix</keyword>
<evidence type="ECO:0000256" key="6">
    <source>
        <dbReference type="SAM" id="Phobius"/>
    </source>
</evidence>
<dbReference type="EMBL" id="JBFXLT010000125">
    <property type="protein sequence ID" value="KAL2807978.1"/>
    <property type="molecule type" value="Genomic_DNA"/>
</dbReference>
<feature type="transmembrane region" description="Helical" evidence="6">
    <location>
        <begin position="12"/>
        <end position="34"/>
    </location>
</feature>
<accession>A0ABR4GXQ5</accession>
<proteinExistence type="inferred from homology"/>
<organism evidence="8 9">
    <name type="scientific">Aspergillus granulosus</name>
    <dbReference type="NCBI Taxonomy" id="176169"/>
    <lineage>
        <taxon>Eukaryota</taxon>
        <taxon>Fungi</taxon>
        <taxon>Dikarya</taxon>
        <taxon>Ascomycota</taxon>
        <taxon>Pezizomycotina</taxon>
        <taxon>Eurotiomycetes</taxon>
        <taxon>Eurotiomycetidae</taxon>
        <taxon>Eurotiales</taxon>
        <taxon>Aspergillaceae</taxon>
        <taxon>Aspergillus</taxon>
        <taxon>Aspergillus subgen. Nidulantes</taxon>
    </lineage>
</organism>
<sequence>MRVFPTPTIRKFGLGIIIFLFFTISGELPLILQYSPVRAAYDPNITGKCLSPDVIWAIQMYQGVVMICVDIYIFILPIPATWKLQMSRHRRLSIIGLFGIGSSLLTPIPYPPLLPRRSHSAAPHQQRNTYRPPCLHCRNHARWRRSG</sequence>
<dbReference type="InterPro" id="IPR052337">
    <property type="entry name" value="SAT4-like"/>
</dbReference>
<dbReference type="PANTHER" id="PTHR33048:SF167">
    <property type="entry name" value="INTEGRAL MEMBRANE PROTEIN"/>
    <property type="match status" value="1"/>
</dbReference>
<protein>
    <recommendedName>
        <fullName evidence="7">Rhodopsin domain-containing protein</fullName>
    </recommendedName>
</protein>
<evidence type="ECO:0000313" key="8">
    <source>
        <dbReference type="EMBL" id="KAL2807978.1"/>
    </source>
</evidence>
<dbReference type="Pfam" id="PF20684">
    <property type="entry name" value="Fung_rhodopsin"/>
    <property type="match status" value="1"/>
</dbReference>
<comment type="caution">
    <text evidence="8">The sequence shown here is derived from an EMBL/GenBank/DDBJ whole genome shotgun (WGS) entry which is preliminary data.</text>
</comment>
<evidence type="ECO:0000259" key="7">
    <source>
        <dbReference type="Pfam" id="PF20684"/>
    </source>
</evidence>